<dbReference type="Proteomes" id="UP001381693">
    <property type="component" value="Unassembled WGS sequence"/>
</dbReference>
<dbReference type="EMBL" id="JAXCGZ010000252">
    <property type="protein sequence ID" value="KAK7086312.1"/>
    <property type="molecule type" value="Genomic_DNA"/>
</dbReference>
<keyword evidence="2" id="KW-1185">Reference proteome</keyword>
<comment type="caution">
    <text evidence="1">The sequence shown here is derived from an EMBL/GenBank/DDBJ whole genome shotgun (WGS) entry which is preliminary data.</text>
</comment>
<evidence type="ECO:0000313" key="1">
    <source>
        <dbReference type="EMBL" id="KAK7086312.1"/>
    </source>
</evidence>
<dbReference type="AlphaFoldDB" id="A0AAN9FTP2"/>
<sequence length="145" mass="16418">MLRKCSNINSSSNGVLTDVVGLTWIATRGTSLESILLSPEDRDEEKTTIHLKMLEFEIFGAKIAIKTLWDIKSKSSSVIGSDFMRYVVSVMKEYFRKHRLQLIHIDLIGAGSVNGSVDTHGQRWKNILINTCFDKSVKYQLQPDL</sequence>
<protein>
    <submittedName>
        <fullName evidence="1">Uncharacterized protein</fullName>
    </submittedName>
</protein>
<evidence type="ECO:0000313" key="2">
    <source>
        <dbReference type="Proteomes" id="UP001381693"/>
    </source>
</evidence>
<gene>
    <name evidence="1" type="ORF">SK128_019114</name>
</gene>
<reference evidence="1 2" key="1">
    <citation type="submission" date="2023-11" db="EMBL/GenBank/DDBJ databases">
        <title>Halocaridina rubra genome assembly.</title>
        <authorList>
            <person name="Smith C."/>
        </authorList>
    </citation>
    <scope>NUCLEOTIDE SEQUENCE [LARGE SCALE GENOMIC DNA]</scope>
    <source>
        <strain evidence="1">EP-1</strain>
        <tissue evidence="1">Whole</tissue>
    </source>
</reference>
<organism evidence="1 2">
    <name type="scientific">Halocaridina rubra</name>
    <name type="common">Hawaiian red shrimp</name>
    <dbReference type="NCBI Taxonomy" id="373956"/>
    <lineage>
        <taxon>Eukaryota</taxon>
        <taxon>Metazoa</taxon>
        <taxon>Ecdysozoa</taxon>
        <taxon>Arthropoda</taxon>
        <taxon>Crustacea</taxon>
        <taxon>Multicrustacea</taxon>
        <taxon>Malacostraca</taxon>
        <taxon>Eumalacostraca</taxon>
        <taxon>Eucarida</taxon>
        <taxon>Decapoda</taxon>
        <taxon>Pleocyemata</taxon>
        <taxon>Caridea</taxon>
        <taxon>Atyoidea</taxon>
        <taxon>Atyidae</taxon>
        <taxon>Halocaridina</taxon>
    </lineage>
</organism>
<accession>A0AAN9FTP2</accession>
<name>A0AAN9FTP2_HALRR</name>
<proteinExistence type="predicted"/>